<dbReference type="Proteomes" id="UP000010467">
    <property type="component" value="Chromosome"/>
</dbReference>
<evidence type="ECO:0000313" key="4">
    <source>
        <dbReference type="Proteomes" id="UP000010467"/>
    </source>
</evidence>
<dbReference type="PATRIC" id="fig|937777.3.peg.2995"/>
<dbReference type="STRING" id="937777.Deipe_2979"/>
<proteinExistence type="predicted"/>
<feature type="region of interest" description="Disordered" evidence="1">
    <location>
        <begin position="62"/>
        <end position="88"/>
    </location>
</feature>
<name>L0A3K9_DEIPD</name>
<dbReference type="RefSeq" id="WP_015236733.1">
    <property type="nucleotide sequence ID" value="NC_019793.1"/>
</dbReference>
<dbReference type="HOGENOM" id="CLU_2463965_0_0_0"/>
<keyword evidence="2" id="KW-1133">Transmembrane helix</keyword>
<keyword evidence="2" id="KW-0812">Transmembrane</keyword>
<sequence>MFEPAAQALQVVAVMAVLLLSLALTRLWIRMSLVQGPREASRQRDRLLNIQPLNIQTMALKQDHAPDMTNNSISPRARLTGKDDTGLR</sequence>
<organism evidence="3 4">
    <name type="scientific">Deinococcus peraridilitoris (strain DSM 19664 / LMG 22246 / CIP 109416 / KR-200)</name>
    <dbReference type="NCBI Taxonomy" id="937777"/>
    <lineage>
        <taxon>Bacteria</taxon>
        <taxon>Thermotogati</taxon>
        <taxon>Deinococcota</taxon>
        <taxon>Deinococci</taxon>
        <taxon>Deinococcales</taxon>
        <taxon>Deinococcaceae</taxon>
        <taxon>Deinococcus</taxon>
    </lineage>
</organism>
<protein>
    <submittedName>
        <fullName evidence="3">Uncharacterized protein</fullName>
    </submittedName>
</protein>
<evidence type="ECO:0000256" key="2">
    <source>
        <dbReference type="SAM" id="Phobius"/>
    </source>
</evidence>
<evidence type="ECO:0000313" key="3">
    <source>
        <dbReference type="EMBL" id="AFZ68431.1"/>
    </source>
</evidence>
<dbReference type="AlphaFoldDB" id="L0A3K9"/>
<keyword evidence="4" id="KW-1185">Reference proteome</keyword>
<keyword evidence="2" id="KW-0472">Membrane</keyword>
<dbReference type="KEGG" id="dpd:Deipe_2979"/>
<evidence type="ECO:0000256" key="1">
    <source>
        <dbReference type="SAM" id="MobiDB-lite"/>
    </source>
</evidence>
<accession>L0A3K9</accession>
<reference evidence="4" key="1">
    <citation type="submission" date="2012-03" db="EMBL/GenBank/DDBJ databases">
        <title>Complete sequence of chromosome of Deinococcus peraridilitoris DSM 19664.</title>
        <authorList>
            <person name="Lucas S."/>
            <person name="Copeland A."/>
            <person name="Lapidus A."/>
            <person name="Glavina del Rio T."/>
            <person name="Dalin E."/>
            <person name="Tice H."/>
            <person name="Bruce D."/>
            <person name="Goodwin L."/>
            <person name="Pitluck S."/>
            <person name="Peters L."/>
            <person name="Mikhailova N."/>
            <person name="Lu M."/>
            <person name="Kyrpides N."/>
            <person name="Mavromatis K."/>
            <person name="Ivanova N."/>
            <person name="Brettin T."/>
            <person name="Detter J.C."/>
            <person name="Han C."/>
            <person name="Larimer F."/>
            <person name="Land M."/>
            <person name="Hauser L."/>
            <person name="Markowitz V."/>
            <person name="Cheng J.-F."/>
            <person name="Hugenholtz P."/>
            <person name="Woyke T."/>
            <person name="Wu D."/>
            <person name="Pukall R."/>
            <person name="Steenblock K."/>
            <person name="Brambilla E."/>
            <person name="Klenk H.-P."/>
            <person name="Eisen J.A."/>
        </authorList>
    </citation>
    <scope>NUCLEOTIDE SEQUENCE [LARGE SCALE GENOMIC DNA]</scope>
    <source>
        <strain evidence="4">DSM 19664 / LMG 22246 / CIP 109416 / KR-200</strain>
    </source>
</reference>
<gene>
    <name evidence="3" type="ordered locus">Deipe_2979</name>
</gene>
<feature type="transmembrane region" description="Helical" evidence="2">
    <location>
        <begin position="6"/>
        <end position="29"/>
    </location>
</feature>
<dbReference type="EMBL" id="CP003382">
    <property type="protein sequence ID" value="AFZ68431.1"/>
    <property type="molecule type" value="Genomic_DNA"/>
</dbReference>